<dbReference type="Pfam" id="PF13515">
    <property type="entry name" value="FUSC_2"/>
    <property type="match status" value="1"/>
</dbReference>
<accession>A0A0M6WML5</accession>
<keyword evidence="3 5" id="KW-1133">Transmembrane helix</keyword>
<keyword evidence="4 5" id="KW-0472">Membrane</keyword>
<feature type="transmembrane region" description="Helical" evidence="5">
    <location>
        <begin position="156"/>
        <end position="176"/>
    </location>
</feature>
<organism evidence="7 8">
    <name type="scientific">Roseburia inulinivorans</name>
    <dbReference type="NCBI Taxonomy" id="360807"/>
    <lineage>
        <taxon>Bacteria</taxon>
        <taxon>Bacillati</taxon>
        <taxon>Bacillota</taxon>
        <taxon>Clostridia</taxon>
        <taxon>Lachnospirales</taxon>
        <taxon>Lachnospiraceae</taxon>
        <taxon>Roseburia</taxon>
    </lineage>
</organism>
<evidence type="ECO:0000259" key="6">
    <source>
        <dbReference type="Pfam" id="PF13515"/>
    </source>
</evidence>
<feature type="transmembrane region" description="Helical" evidence="5">
    <location>
        <begin position="78"/>
        <end position="96"/>
    </location>
</feature>
<dbReference type="OrthoDB" id="2051219at2"/>
<evidence type="ECO:0000313" key="8">
    <source>
        <dbReference type="Proteomes" id="UP000049828"/>
    </source>
</evidence>
<evidence type="ECO:0000256" key="4">
    <source>
        <dbReference type="ARBA" id="ARBA00023136"/>
    </source>
</evidence>
<feature type="domain" description="Integral membrane bound transporter" evidence="6">
    <location>
        <begin position="51"/>
        <end position="169"/>
    </location>
</feature>
<gene>
    <name evidence="7" type="ORF">RIL183_21361</name>
</gene>
<comment type="subcellular location">
    <subcellularLocation>
        <location evidence="1">Membrane</location>
        <topology evidence="1">Multi-pass membrane protein</topology>
    </subcellularLocation>
</comment>
<dbReference type="GO" id="GO:0016020">
    <property type="term" value="C:membrane"/>
    <property type="evidence" value="ECO:0007669"/>
    <property type="project" value="UniProtKB-SubCell"/>
</dbReference>
<evidence type="ECO:0000256" key="2">
    <source>
        <dbReference type="ARBA" id="ARBA00022692"/>
    </source>
</evidence>
<evidence type="ECO:0000256" key="5">
    <source>
        <dbReference type="SAM" id="Phobius"/>
    </source>
</evidence>
<dbReference type="InterPro" id="IPR049453">
    <property type="entry name" value="Memb_transporter_dom"/>
</dbReference>
<keyword evidence="2 5" id="KW-0812">Transmembrane</keyword>
<evidence type="ECO:0000313" key="7">
    <source>
        <dbReference type="EMBL" id="CRL37953.1"/>
    </source>
</evidence>
<keyword evidence="8" id="KW-1185">Reference proteome</keyword>
<sequence length="183" mass="20145">MGKPTQIEEPKITILDVRIAVSVLLCFLISMVLSHAGFLFTVGEKHIEIVQRMTVCISCLLCCQDNLMISRKAGINRIIITFIGGLVGIGVILLDNVIGNDWIMAVMVFIGIIVTLLLCKAARVPYINARIGGVTFILVTCTLQGSERIYYGCFRFISTLVGVLVVMLVTWIFSLFSKKKADA</sequence>
<feature type="transmembrane region" description="Helical" evidence="5">
    <location>
        <begin position="102"/>
        <end position="119"/>
    </location>
</feature>
<dbReference type="Proteomes" id="UP000049828">
    <property type="component" value="Unassembled WGS sequence"/>
</dbReference>
<evidence type="ECO:0000256" key="1">
    <source>
        <dbReference type="ARBA" id="ARBA00004141"/>
    </source>
</evidence>
<evidence type="ECO:0000256" key="3">
    <source>
        <dbReference type="ARBA" id="ARBA00022989"/>
    </source>
</evidence>
<proteinExistence type="predicted"/>
<dbReference type="RefSeq" id="WP_055039663.1">
    <property type="nucleotide sequence ID" value="NZ_CVRS01000069.1"/>
</dbReference>
<feature type="transmembrane region" description="Helical" evidence="5">
    <location>
        <begin position="131"/>
        <end position="150"/>
    </location>
</feature>
<dbReference type="EMBL" id="CVRS01000069">
    <property type="protein sequence ID" value="CRL37953.1"/>
    <property type="molecule type" value="Genomic_DNA"/>
</dbReference>
<reference evidence="8" key="1">
    <citation type="submission" date="2015-05" db="EMBL/GenBank/DDBJ databases">
        <authorList>
            <consortium name="Pathogen Informatics"/>
        </authorList>
    </citation>
    <scope>NUCLEOTIDE SEQUENCE [LARGE SCALE GENOMIC DNA]</scope>
    <source>
        <strain evidence="8">L1-83</strain>
    </source>
</reference>
<protein>
    <recommendedName>
        <fullName evidence="6">Integral membrane bound transporter domain-containing protein</fullName>
    </recommendedName>
</protein>
<feature type="transmembrane region" description="Helical" evidence="5">
    <location>
        <begin position="20"/>
        <end position="43"/>
    </location>
</feature>
<dbReference type="AlphaFoldDB" id="A0A0M6WML5"/>
<name>A0A0M6WML5_9FIRM</name>